<dbReference type="EMBL" id="MT143672">
    <property type="protein sequence ID" value="QJA99870.1"/>
    <property type="molecule type" value="Genomic_DNA"/>
</dbReference>
<proteinExistence type="predicted"/>
<dbReference type="EMBL" id="MT143759">
    <property type="protein sequence ID" value="QJB02118.1"/>
    <property type="molecule type" value="Genomic_DNA"/>
</dbReference>
<name>A0A6M3M491_9ZZZZ</name>
<reference evidence="2" key="1">
    <citation type="submission" date="2020-03" db="EMBL/GenBank/DDBJ databases">
        <title>The deep terrestrial virosphere.</title>
        <authorList>
            <person name="Holmfeldt K."/>
            <person name="Nilsson E."/>
            <person name="Simone D."/>
            <person name="Lopez-Fernandez M."/>
            <person name="Wu X."/>
            <person name="de Brujin I."/>
            <person name="Lundin D."/>
            <person name="Andersson A."/>
            <person name="Bertilsson S."/>
            <person name="Dopson M."/>
        </authorList>
    </citation>
    <scope>NUCLEOTIDE SEQUENCE</scope>
    <source>
        <strain evidence="1">MM171A00787</strain>
        <strain evidence="2">MM171B01451</strain>
    </source>
</reference>
<dbReference type="GO" id="GO:0006310">
    <property type="term" value="P:DNA recombination"/>
    <property type="evidence" value="ECO:0007669"/>
    <property type="project" value="InterPro"/>
</dbReference>
<dbReference type="Gene3D" id="3.30.1330.70">
    <property type="entry name" value="Holliday junction resolvase RusA"/>
    <property type="match status" value="1"/>
</dbReference>
<dbReference type="SUPFAM" id="SSF103084">
    <property type="entry name" value="Holliday junction resolvase RusA"/>
    <property type="match status" value="1"/>
</dbReference>
<dbReference type="AlphaFoldDB" id="A0A6M3M491"/>
<evidence type="ECO:0000313" key="2">
    <source>
        <dbReference type="EMBL" id="QJB02118.1"/>
    </source>
</evidence>
<dbReference type="GO" id="GO:0006281">
    <property type="term" value="P:DNA repair"/>
    <property type="evidence" value="ECO:0007669"/>
    <property type="project" value="InterPro"/>
</dbReference>
<dbReference type="InterPro" id="IPR008822">
    <property type="entry name" value="Endonuclease_RusA-like"/>
</dbReference>
<dbReference type="GO" id="GO:0000287">
    <property type="term" value="F:magnesium ion binding"/>
    <property type="evidence" value="ECO:0007669"/>
    <property type="project" value="InterPro"/>
</dbReference>
<gene>
    <name evidence="1" type="ORF">MM171A00787_0005</name>
    <name evidence="2" type="ORF">MM171B01451_0013</name>
</gene>
<dbReference type="Pfam" id="PF05866">
    <property type="entry name" value="RusA"/>
    <property type="match status" value="1"/>
</dbReference>
<accession>A0A6M3M491</accession>
<protein>
    <submittedName>
        <fullName evidence="2">Putative endodeoxyribonuclease</fullName>
    </submittedName>
</protein>
<organism evidence="2">
    <name type="scientific">viral metagenome</name>
    <dbReference type="NCBI Taxonomy" id="1070528"/>
    <lineage>
        <taxon>unclassified sequences</taxon>
        <taxon>metagenomes</taxon>
        <taxon>organismal metagenomes</taxon>
    </lineage>
</organism>
<sequence>MKIVLEMPWEADLTVNHMRFGAGGGYRKKPNVQAWMRALSWELRALTRQYVFNVPVKVTVDFRFPDERARDPDNYFKCAMDAVAGGIFVNDKDMRPQTGTVEIDRDNPGFTITVEDEG</sequence>
<evidence type="ECO:0000313" key="1">
    <source>
        <dbReference type="EMBL" id="QJA99870.1"/>
    </source>
</evidence>
<dbReference type="InterPro" id="IPR036614">
    <property type="entry name" value="RusA-like_sf"/>
</dbReference>